<feature type="compositionally biased region" description="Basic and acidic residues" evidence="1">
    <location>
        <begin position="28"/>
        <end position="41"/>
    </location>
</feature>
<feature type="region of interest" description="Disordered" evidence="1">
    <location>
        <begin position="324"/>
        <end position="343"/>
    </location>
</feature>
<keyword evidence="2" id="KW-0812">Transmembrane</keyword>
<feature type="transmembrane region" description="Helical" evidence="2">
    <location>
        <begin position="73"/>
        <end position="93"/>
    </location>
</feature>
<dbReference type="EMBL" id="QNGE01000100">
    <property type="protein sequence ID" value="KAA3681919.1"/>
    <property type="molecule type" value="Genomic_DNA"/>
</dbReference>
<dbReference type="Proteomes" id="UP000324629">
    <property type="component" value="Unassembled WGS sequence"/>
</dbReference>
<keyword evidence="2" id="KW-1133">Transmembrane helix</keyword>
<evidence type="ECO:0000256" key="2">
    <source>
        <dbReference type="SAM" id="Phobius"/>
    </source>
</evidence>
<evidence type="ECO:0000313" key="5">
    <source>
        <dbReference type="Proteomes" id="UP000324629"/>
    </source>
</evidence>
<organism evidence="4 5">
    <name type="scientific">Paragonimus westermani</name>
    <dbReference type="NCBI Taxonomy" id="34504"/>
    <lineage>
        <taxon>Eukaryota</taxon>
        <taxon>Metazoa</taxon>
        <taxon>Spiralia</taxon>
        <taxon>Lophotrochozoa</taxon>
        <taxon>Platyhelminthes</taxon>
        <taxon>Trematoda</taxon>
        <taxon>Digenea</taxon>
        <taxon>Plagiorchiida</taxon>
        <taxon>Troglotremata</taxon>
        <taxon>Troglotrematidae</taxon>
        <taxon>Paragonimus</taxon>
    </lineage>
</organism>
<reference evidence="4 5" key="1">
    <citation type="journal article" date="2019" name="Gigascience">
        <title>Whole-genome sequence of the oriental lung fluke Paragonimus westermani.</title>
        <authorList>
            <person name="Oey H."/>
            <person name="Zakrzewski M."/>
            <person name="Narain K."/>
            <person name="Devi K.R."/>
            <person name="Agatsuma T."/>
            <person name="Nawaratna S."/>
            <person name="Gobert G.N."/>
            <person name="Jones M.K."/>
            <person name="Ragan M.A."/>
            <person name="McManus D.P."/>
            <person name="Krause L."/>
        </authorList>
    </citation>
    <scope>NUCLEOTIDE SEQUENCE [LARGE SCALE GENOMIC DNA]</scope>
    <source>
        <strain evidence="4 5">IND2009</strain>
    </source>
</reference>
<evidence type="ECO:0000259" key="3">
    <source>
        <dbReference type="Pfam" id="PF19017"/>
    </source>
</evidence>
<feature type="region of interest" description="Disordered" evidence="1">
    <location>
        <begin position="1"/>
        <end position="53"/>
    </location>
</feature>
<feature type="domain" description="DUF5746" evidence="3">
    <location>
        <begin position="79"/>
        <end position="246"/>
    </location>
</feature>
<sequence>MDGETKRVHASELATWPEMPARRTRRPIIREETPRPSERIRRQMQRNQGTSERFQSFSAETFKRNPTRPAVGWTVYACCAAFVVLTIASLFGYHQSAYLTNSAGQPISRPPTRCYTCDNYASVETGVRPGVGSGLAWLDGKPVQGGWSKLASHGVNSNGLTAVQASRLCSERVNRTGMRRLIDSRDYGECPNANYDGCVKLVTKSYRVKAQLGVPVLSAIVVSRTCAIIPEAMGVGCFDSVGGAAAKCQETNILERLMFDPVSHQTTQNADIRTRISNKNERGPDVNLTSVTSECQRLINRKHDTAKIEQLVLPAVHVVSQQTRSWGTKKQAAKPPSKHRAACGQCAPKIPKMQSTLAQGDVSPFNPVTQKSTAVFKEPPK</sequence>
<name>A0A5J4P2I1_9TREM</name>
<keyword evidence="2" id="KW-0472">Membrane</keyword>
<dbReference type="InterPro" id="IPR043955">
    <property type="entry name" value="DUF5746"/>
</dbReference>
<evidence type="ECO:0000256" key="1">
    <source>
        <dbReference type="SAM" id="MobiDB-lite"/>
    </source>
</evidence>
<gene>
    <name evidence="4" type="ORF">DEA37_0014868</name>
</gene>
<keyword evidence="5" id="KW-1185">Reference proteome</keyword>
<feature type="region of interest" description="Disordered" evidence="1">
    <location>
        <begin position="359"/>
        <end position="381"/>
    </location>
</feature>
<evidence type="ECO:0000313" key="4">
    <source>
        <dbReference type="EMBL" id="KAA3681919.1"/>
    </source>
</evidence>
<dbReference type="Pfam" id="PF19017">
    <property type="entry name" value="DUF5746"/>
    <property type="match status" value="1"/>
</dbReference>
<comment type="caution">
    <text evidence="4">The sequence shown here is derived from an EMBL/GenBank/DDBJ whole genome shotgun (WGS) entry which is preliminary data.</text>
</comment>
<feature type="compositionally biased region" description="Basic and acidic residues" evidence="1">
    <location>
        <begin position="1"/>
        <end position="10"/>
    </location>
</feature>
<protein>
    <recommendedName>
        <fullName evidence="3">DUF5746 domain-containing protein</fullName>
    </recommendedName>
</protein>
<proteinExistence type="predicted"/>
<accession>A0A5J4P2I1</accession>
<dbReference type="AlphaFoldDB" id="A0A5J4P2I1"/>